<organism evidence="12 13">
    <name type="scientific">Coemansia erecta</name>
    <dbReference type="NCBI Taxonomy" id="147472"/>
    <lineage>
        <taxon>Eukaryota</taxon>
        <taxon>Fungi</taxon>
        <taxon>Fungi incertae sedis</taxon>
        <taxon>Zoopagomycota</taxon>
        <taxon>Kickxellomycotina</taxon>
        <taxon>Kickxellomycetes</taxon>
        <taxon>Kickxellales</taxon>
        <taxon>Kickxellaceae</taxon>
        <taxon>Coemansia</taxon>
    </lineage>
</organism>
<name>A0A9W7XUR2_9FUNG</name>
<evidence type="ECO:0000256" key="9">
    <source>
        <dbReference type="SAM" id="MobiDB-lite"/>
    </source>
</evidence>
<keyword evidence="3" id="KW-0963">Cytoplasm</keyword>
<comment type="subcellular location">
    <subcellularLocation>
        <location evidence="1">Cytoplasm</location>
        <location evidence="1">Cytoskeleton</location>
    </subcellularLocation>
</comment>
<evidence type="ECO:0000313" key="13">
    <source>
        <dbReference type="Proteomes" id="UP001149813"/>
    </source>
</evidence>
<feature type="region of interest" description="Disordered" evidence="9">
    <location>
        <begin position="811"/>
        <end position="832"/>
    </location>
</feature>
<evidence type="ECO:0000256" key="1">
    <source>
        <dbReference type="ARBA" id="ARBA00004245"/>
    </source>
</evidence>
<sequence>MKYSFILGKLGKESTSAAADSGNAAPAGDGDGGMAAAASASGDRARSGDMAADFVSDERFADNFWSPDERCISVLMHKLKSAKQTCGDVQQLVATRAGAEEELGKRLGKLARSALGSEEVGGLRTALRTMRAELETNARAHSELARQLRGEIERPLAAFVADQRDKRRAQTTVIQKIEAERNALRSQLRKLQDKRRSDTKKVGDLDLQVNGLQGVADPKLRAKLDRVQRQQRDTEDEYRGAKARLRDVDRQWFNMWRSACDVFQRLEEERIEYLKTALWTYTNLVSSSCVADDESMERMRQDLERVSVADDIAEFIHTFGTGAPDPDLAGAGGDGDGDGDAVLDSHRHSTVSDSAAAPGQPAQPVQQQQPQPQQATPPEPVRAHRSATSTSAASVSAIPAPDHAAYASRAATPGSNAFASISTGGGGTARSGSIMAAHAAMARPQTQESMRQQQQQQQRPVSMHAVGGPPAMQPQAQAQHLFAGGSGNWNSRPASSMQGSIGANNTFRRASNNDMYAMAAGTPPQQQQFVQRTNSQIGMYAPGPMDPRAPSSVGMYRAADAPVHAQQPPMADANGAYGMSGFVQPPHLGSPRSRASTFNGAQGSHSHSHSQHHAHHVSHSHTGQFGTLTANTQMAIPQQGHANSAPNSPYQHAVNASSRPMSAAGMHGSPHAHVPPMQYGAVGMVPAAAAPQNIYRSSTPVQQQQQQPQYANAAPMVSRPPTQMSQMHPMAARNGSGYQTPQPQQQQQQHHGSPAAANGAKTADSDKILFYVKVLYDYDAENEKELTIRENDVISVFAVSADGWWDGEMTDRRTGRSVQGTFPSNFTEPISH</sequence>
<dbReference type="PROSITE" id="PS50002">
    <property type="entry name" value="SH3"/>
    <property type="match status" value="1"/>
</dbReference>
<keyword evidence="7 8" id="KW-0175">Coiled coil</keyword>
<feature type="compositionally biased region" description="Low complexity" evidence="9">
    <location>
        <begin position="386"/>
        <end position="397"/>
    </location>
</feature>
<dbReference type="OrthoDB" id="5971719at2759"/>
<dbReference type="SMART" id="SM00326">
    <property type="entry name" value="SH3"/>
    <property type="match status" value="1"/>
</dbReference>
<evidence type="ECO:0000256" key="5">
    <source>
        <dbReference type="ARBA" id="ARBA00023212"/>
    </source>
</evidence>
<reference evidence="12" key="1">
    <citation type="submission" date="2022-07" db="EMBL/GenBank/DDBJ databases">
        <title>Phylogenomic reconstructions and comparative analyses of Kickxellomycotina fungi.</title>
        <authorList>
            <person name="Reynolds N.K."/>
            <person name="Stajich J.E."/>
            <person name="Barry K."/>
            <person name="Grigoriev I.V."/>
            <person name="Crous P."/>
            <person name="Smith M.E."/>
        </authorList>
    </citation>
    <scope>NUCLEOTIDE SEQUENCE</scope>
    <source>
        <strain evidence="12">NBRC 32514</strain>
    </source>
</reference>
<dbReference type="Pfam" id="PF00018">
    <property type="entry name" value="SH3_1"/>
    <property type="match status" value="1"/>
</dbReference>
<evidence type="ECO:0000259" key="11">
    <source>
        <dbReference type="PROSITE" id="PS51741"/>
    </source>
</evidence>
<feature type="compositionally biased region" description="Low complexity" evidence="9">
    <location>
        <begin position="355"/>
        <end position="374"/>
    </location>
</feature>
<feature type="domain" description="F-BAR" evidence="11">
    <location>
        <begin position="58"/>
        <end position="311"/>
    </location>
</feature>
<feature type="compositionally biased region" description="Polar residues" evidence="9">
    <location>
        <begin position="488"/>
        <end position="506"/>
    </location>
</feature>
<feature type="compositionally biased region" description="Low complexity" evidence="9">
    <location>
        <begin position="16"/>
        <end position="42"/>
    </location>
</feature>
<dbReference type="Gene3D" id="1.20.1270.60">
    <property type="entry name" value="Arfaptin homology (AH) domain/BAR domain"/>
    <property type="match status" value="1"/>
</dbReference>
<evidence type="ECO:0000313" key="12">
    <source>
        <dbReference type="EMBL" id="KAJ1719362.1"/>
    </source>
</evidence>
<protein>
    <submittedName>
        <fullName evidence="12">Formin-binding protein</fullName>
    </submittedName>
</protein>
<dbReference type="PANTHER" id="PTHR23065">
    <property type="entry name" value="PROLINE-SERINE-THREONINE PHOSPHATASE INTERACTING PROTEIN 1"/>
    <property type="match status" value="1"/>
</dbReference>
<dbReference type="InterPro" id="IPR001060">
    <property type="entry name" value="FCH_dom"/>
</dbReference>
<dbReference type="Pfam" id="PF00611">
    <property type="entry name" value="FCH"/>
    <property type="match status" value="1"/>
</dbReference>
<evidence type="ECO:0000256" key="8">
    <source>
        <dbReference type="SAM" id="Coils"/>
    </source>
</evidence>
<evidence type="ECO:0000256" key="4">
    <source>
        <dbReference type="ARBA" id="ARBA00022553"/>
    </source>
</evidence>
<evidence type="ECO:0000259" key="10">
    <source>
        <dbReference type="PROSITE" id="PS50002"/>
    </source>
</evidence>
<feature type="region of interest" description="Disordered" evidence="9">
    <location>
        <begin position="582"/>
        <end position="624"/>
    </location>
</feature>
<accession>A0A9W7XUR2</accession>
<feature type="region of interest" description="Disordered" evidence="9">
    <location>
        <begin position="697"/>
        <end position="760"/>
    </location>
</feature>
<dbReference type="SUPFAM" id="SSF50044">
    <property type="entry name" value="SH3-domain"/>
    <property type="match status" value="1"/>
</dbReference>
<dbReference type="Gene3D" id="2.30.30.40">
    <property type="entry name" value="SH3 Domains"/>
    <property type="match status" value="1"/>
</dbReference>
<dbReference type="AlphaFoldDB" id="A0A9W7XUR2"/>
<keyword evidence="4" id="KW-0597">Phosphoprotein</keyword>
<dbReference type="PANTHER" id="PTHR23065:SF7">
    <property type="entry name" value="NOSTRIN, ISOFORM H"/>
    <property type="match status" value="1"/>
</dbReference>
<comment type="caution">
    <text evidence="12">The sequence shown here is derived from an EMBL/GenBank/DDBJ whole genome shotgun (WGS) entry which is preliminary data.</text>
</comment>
<feature type="compositionally biased region" description="Basic residues" evidence="9">
    <location>
        <begin position="606"/>
        <end position="619"/>
    </location>
</feature>
<dbReference type="GO" id="GO:0005886">
    <property type="term" value="C:plasma membrane"/>
    <property type="evidence" value="ECO:0007669"/>
    <property type="project" value="TreeGrafter"/>
</dbReference>
<dbReference type="InterPro" id="IPR027267">
    <property type="entry name" value="AH/BAR_dom_sf"/>
</dbReference>
<feature type="region of interest" description="Disordered" evidence="9">
    <location>
        <begin position="15"/>
        <end position="42"/>
    </location>
</feature>
<dbReference type="InterPro" id="IPR031160">
    <property type="entry name" value="F_BAR_dom"/>
</dbReference>
<evidence type="ECO:0000256" key="3">
    <source>
        <dbReference type="ARBA" id="ARBA00022490"/>
    </source>
</evidence>
<keyword evidence="2 6" id="KW-0728">SH3 domain</keyword>
<dbReference type="SUPFAM" id="SSF103657">
    <property type="entry name" value="BAR/IMD domain-like"/>
    <property type="match status" value="1"/>
</dbReference>
<dbReference type="EMBL" id="JANBOJ010000417">
    <property type="protein sequence ID" value="KAJ1719362.1"/>
    <property type="molecule type" value="Genomic_DNA"/>
</dbReference>
<dbReference type="GO" id="GO:0030864">
    <property type="term" value="C:cortical actin cytoskeleton"/>
    <property type="evidence" value="ECO:0007669"/>
    <property type="project" value="UniProtKB-ARBA"/>
</dbReference>
<feature type="region of interest" description="Disordered" evidence="9">
    <location>
        <begin position="639"/>
        <end position="672"/>
    </location>
</feature>
<feature type="compositionally biased region" description="Low complexity" evidence="9">
    <location>
        <begin position="469"/>
        <end position="479"/>
    </location>
</feature>
<dbReference type="InterPro" id="IPR036028">
    <property type="entry name" value="SH3-like_dom_sf"/>
</dbReference>
<evidence type="ECO:0000256" key="6">
    <source>
        <dbReference type="PROSITE-ProRule" id="PRU00192"/>
    </source>
</evidence>
<gene>
    <name evidence="12" type="primary">HOF1</name>
    <name evidence="12" type="ORF">LPJ53_005867</name>
</gene>
<dbReference type="InterPro" id="IPR001452">
    <property type="entry name" value="SH3_domain"/>
</dbReference>
<dbReference type="GO" id="GO:0032153">
    <property type="term" value="C:cell division site"/>
    <property type="evidence" value="ECO:0007669"/>
    <property type="project" value="TreeGrafter"/>
</dbReference>
<keyword evidence="13" id="KW-1185">Reference proteome</keyword>
<dbReference type="GO" id="GO:0030036">
    <property type="term" value="P:actin cytoskeleton organization"/>
    <property type="evidence" value="ECO:0007669"/>
    <property type="project" value="UniProtKB-ARBA"/>
</dbReference>
<dbReference type="PROSITE" id="PS51741">
    <property type="entry name" value="F_BAR"/>
    <property type="match status" value="1"/>
</dbReference>
<feature type="compositionally biased region" description="Polar residues" evidence="9">
    <location>
        <begin position="816"/>
        <end position="832"/>
    </location>
</feature>
<feature type="compositionally biased region" description="Polar residues" evidence="9">
    <location>
        <begin position="639"/>
        <end position="660"/>
    </location>
</feature>
<dbReference type="Proteomes" id="UP001149813">
    <property type="component" value="Unassembled WGS sequence"/>
</dbReference>
<evidence type="ECO:0000256" key="2">
    <source>
        <dbReference type="ARBA" id="ARBA00022443"/>
    </source>
</evidence>
<proteinExistence type="predicted"/>
<feature type="region of interest" description="Disordered" evidence="9">
    <location>
        <begin position="318"/>
        <end position="397"/>
    </location>
</feature>
<feature type="compositionally biased region" description="Low complexity" evidence="9">
    <location>
        <begin position="739"/>
        <end position="749"/>
    </location>
</feature>
<feature type="region of interest" description="Disordered" evidence="9">
    <location>
        <begin position="437"/>
        <end position="506"/>
    </location>
</feature>
<feature type="coiled-coil region" evidence="8">
    <location>
        <begin position="131"/>
        <end position="251"/>
    </location>
</feature>
<feature type="domain" description="SH3" evidence="10">
    <location>
        <begin position="767"/>
        <end position="832"/>
    </location>
</feature>
<keyword evidence="5" id="KW-0206">Cytoskeleton</keyword>
<feature type="compositionally biased region" description="Polar residues" evidence="9">
    <location>
        <begin position="593"/>
        <end position="603"/>
    </location>
</feature>
<evidence type="ECO:0000256" key="7">
    <source>
        <dbReference type="PROSITE-ProRule" id="PRU01077"/>
    </source>
</evidence>
<dbReference type="SMART" id="SM00055">
    <property type="entry name" value="FCH"/>
    <property type="match status" value="1"/>
</dbReference>